<dbReference type="OMA" id="MIFLGEW"/>
<comment type="similarity">
    <text evidence="2 6">Belongs to the GDT1 family.</text>
</comment>
<dbReference type="PROSITE" id="PS01214">
    <property type="entry name" value="UPF0016"/>
    <property type="match status" value="1"/>
</dbReference>
<feature type="transmembrane region" description="Helical" evidence="6">
    <location>
        <begin position="47"/>
        <end position="65"/>
    </location>
</feature>
<evidence type="ECO:0000256" key="2">
    <source>
        <dbReference type="ARBA" id="ARBA00009190"/>
    </source>
</evidence>
<dbReference type="Gramene" id="GBG89639">
    <property type="protein sequence ID" value="GBG89639"/>
    <property type="gene ID" value="CBR_g49428"/>
</dbReference>
<organism evidence="7 8">
    <name type="scientific">Chara braunii</name>
    <name type="common">Braun's stonewort</name>
    <dbReference type="NCBI Taxonomy" id="69332"/>
    <lineage>
        <taxon>Eukaryota</taxon>
        <taxon>Viridiplantae</taxon>
        <taxon>Streptophyta</taxon>
        <taxon>Charophyceae</taxon>
        <taxon>Charales</taxon>
        <taxon>Characeae</taxon>
        <taxon>Chara</taxon>
    </lineage>
</organism>
<gene>
    <name evidence="7" type="ORF">CBR_g49428</name>
</gene>
<dbReference type="Proteomes" id="UP000265515">
    <property type="component" value="Unassembled WGS sequence"/>
</dbReference>
<comment type="subcellular location">
    <subcellularLocation>
        <location evidence="1 6">Membrane</location>
        <topology evidence="1 6">Multi-pass membrane protein</topology>
    </subcellularLocation>
</comment>
<comment type="caution">
    <text evidence="7">The sequence shown here is derived from an EMBL/GenBank/DDBJ whole genome shotgun (WGS) entry which is preliminary data.</text>
</comment>
<dbReference type="AlphaFoldDB" id="A0A388M580"/>
<name>A0A388M580_CHABU</name>
<evidence type="ECO:0000256" key="6">
    <source>
        <dbReference type="RuleBase" id="RU365102"/>
    </source>
</evidence>
<dbReference type="InterPro" id="IPR049555">
    <property type="entry name" value="GDT1-like_CS"/>
</dbReference>
<dbReference type="GO" id="GO:0032472">
    <property type="term" value="P:Golgi calcium ion transport"/>
    <property type="evidence" value="ECO:0007669"/>
    <property type="project" value="TreeGrafter"/>
</dbReference>
<dbReference type="InterPro" id="IPR001727">
    <property type="entry name" value="GDT1-like"/>
</dbReference>
<evidence type="ECO:0000313" key="8">
    <source>
        <dbReference type="Proteomes" id="UP000265515"/>
    </source>
</evidence>
<protein>
    <recommendedName>
        <fullName evidence="6">GDT1 family protein</fullName>
    </recommendedName>
</protein>
<dbReference type="GO" id="GO:0015085">
    <property type="term" value="F:calcium ion transmembrane transporter activity"/>
    <property type="evidence" value="ECO:0007669"/>
    <property type="project" value="TreeGrafter"/>
</dbReference>
<comment type="caution">
    <text evidence="6">Lacks conserved residue(s) required for the propagation of feature annotation.</text>
</comment>
<reference evidence="7 8" key="1">
    <citation type="journal article" date="2018" name="Cell">
        <title>The Chara Genome: Secondary Complexity and Implications for Plant Terrestrialization.</title>
        <authorList>
            <person name="Nishiyama T."/>
            <person name="Sakayama H."/>
            <person name="Vries J.D."/>
            <person name="Buschmann H."/>
            <person name="Saint-Marcoux D."/>
            <person name="Ullrich K.K."/>
            <person name="Haas F.B."/>
            <person name="Vanderstraeten L."/>
            <person name="Becker D."/>
            <person name="Lang D."/>
            <person name="Vosolsobe S."/>
            <person name="Rombauts S."/>
            <person name="Wilhelmsson P.K.I."/>
            <person name="Janitza P."/>
            <person name="Kern R."/>
            <person name="Heyl A."/>
            <person name="Rumpler F."/>
            <person name="Villalobos L.I.A.C."/>
            <person name="Clay J.M."/>
            <person name="Skokan R."/>
            <person name="Toyoda A."/>
            <person name="Suzuki Y."/>
            <person name="Kagoshima H."/>
            <person name="Schijlen E."/>
            <person name="Tajeshwar N."/>
            <person name="Catarino B."/>
            <person name="Hetherington A.J."/>
            <person name="Saltykova A."/>
            <person name="Bonnot C."/>
            <person name="Breuninger H."/>
            <person name="Symeonidi A."/>
            <person name="Radhakrishnan G.V."/>
            <person name="Van Nieuwerburgh F."/>
            <person name="Deforce D."/>
            <person name="Chang C."/>
            <person name="Karol K.G."/>
            <person name="Hedrich R."/>
            <person name="Ulvskov P."/>
            <person name="Glockner G."/>
            <person name="Delwiche C.F."/>
            <person name="Petrasek J."/>
            <person name="Van de Peer Y."/>
            <person name="Friml J."/>
            <person name="Beilby M."/>
            <person name="Dolan L."/>
            <person name="Kohara Y."/>
            <person name="Sugano S."/>
            <person name="Fujiyama A."/>
            <person name="Delaux P.-M."/>
            <person name="Quint M."/>
            <person name="TheiBen G."/>
            <person name="Hagemann M."/>
            <person name="Harholt J."/>
            <person name="Dunand C."/>
            <person name="Zachgo S."/>
            <person name="Langdale J."/>
            <person name="Maumus F."/>
            <person name="Straeten D.V.D."/>
            <person name="Gould S.B."/>
            <person name="Rensing S.A."/>
        </authorList>
    </citation>
    <scope>NUCLEOTIDE SEQUENCE [LARGE SCALE GENOMIC DNA]</scope>
    <source>
        <strain evidence="7 8">S276</strain>
    </source>
</reference>
<dbReference type="GO" id="GO:0005384">
    <property type="term" value="F:manganese ion transmembrane transporter activity"/>
    <property type="evidence" value="ECO:0007669"/>
    <property type="project" value="TreeGrafter"/>
</dbReference>
<dbReference type="PANTHER" id="PTHR12608">
    <property type="entry name" value="TRANSMEMBRANE PROTEIN HTP-1 RELATED"/>
    <property type="match status" value="1"/>
</dbReference>
<evidence type="ECO:0000256" key="4">
    <source>
        <dbReference type="ARBA" id="ARBA00022989"/>
    </source>
</evidence>
<dbReference type="OrthoDB" id="442680at2759"/>
<dbReference type="GO" id="GO:0032468">
    <property type="term" value="P:Golgi calcium ion homeostasis"/>
    <property type="evidence" value="ECO:0007669"/>
    <property type="project" value="TreeGrafter"/>
</dbReference>
<dbReference type="GO" id="GO:0005794">
    <property type="term" value="C:Golgi apparatus"/>
    <property type="evidence" value="ECO:0007669"/>
    <property type="project" value="TreeGrafter"/>
</dbReference>
<sequence>MAADDVAVLGFAEGLVKSLFMTILSEVGDKTFFVAALLAMRHPRSSVMAGSLGALLLMTVLSVFLGWAAPSLISPKLMQHVATVLFLAFGIKSLIDVVSNGEEGSSELEEVEAELDKDLKNTACSQSQSIVDKTQVEKNGGNVGEPADKVCVQQSTQRQLLCCLFSPVSIQAFSLAFFSEWGDKSQRAASMQPVLYLAIL</sequence>
<proteinExistence type="inferred from homology"/>
<evidence type="ECO:0000256" key="1">
    <source>
        <dbReference type="ARBA" id="ARBA00004141"/>
    </source>
</evidence>
<keyword evidence="4 6" id="KW-1133">Transmembrane helix</keyword>
<keyword evidence="8" id="KW-1185">Reference proteome</keyword>
<keyword evidence="3 6" id="KW-0812">Transmembrane</keyword>
<accession>A0A388M580</accession>
<keyword evidence="5 6" id="KW-0472">Membrane</keyword>
<dbReference type="Pfam" id="PF01169">
    <property type="entry name" value="GDT1"/>
    <property type="match status" value="1"/>
</dbReference>
<dbReference type="GO" id="GO:0016020">
    <property type="term" value="C:membrane"/>
    <property type="evidence" value="ECO:0007669"/>
    <property type="project" value="UniProtKB-SubCell"/>
</dbReference>
<evidence type="ECO:0000313" key="7">
    <source>
        <dbReference type="EMBL" id="GBG89639.1"/>
    </source>
</evidence>
<dbReference type="PANTHER" id="PTHR12608:SF1">
    <property type="entry name" value="TRANSMEMBRANE PROTEIN 165"/>
    <property type="match status" value="1"/>
</dbReference>
<dbReference type="STRING" id="69332.A0A388M580"/>
<evidence type="ECO:0000256" key="3">
    <source>
        <dbReference type="ARBA" id="ARBA00022692"/>
    </source>
</evidence>
<evidence type="ECO:0000256" key="5">
    <source>
        <dbReference type="ARBA" id="ARBA00023136"/>
    </source>
</evidence>
<dbReference type="EMBL" id="BFEA01000751">
    <property type="protein sequence ID" value="GBG89639.1"/>
    <property type="molecule type" value="Genomic_DNA"/>
</dbReference>